<evidence type="ECO:0000256" key="2">
    <source>
        <dbReference type="SAM" id="Phobius"/>
    </source>
</evidence>
<evidence type="ECO:0000313" key="3">
    <source>
        <dbReference type="EMBL" id="GEK94298.1"/>
    </source>
</evidence>
<dbReference type="OrthoDB" id="7273360at2"/>
<reference evidence="3 4" key="1">
    <citation type="submission" date="2019-07" db="EMBL/GenBank/DDBJ databases">
        <title>Whole genome shotgun sequence of Gluconobacter wancherniae NBRC 103581.</title>
        <authorList>
            <person name="Hosoyama A."/>
            <person name="Uohara A."/>
            <person name="Ohji S."/>
            <person name="Ichikawa N."/>
        </authorList>
    </citation>
    <scope>NUCLEOTIDE SEQUENCE [LARGE SCALE GENOMIC DNA]</scope>
    <source>
        <strain evidence="3 4">NBRC 103581</strain>
    </source>
</reference>
<dbReference type="RefSeq" id="WP_146797361.1">
    <property type="nucleotide sequence ID" value="NZ_BARC01000006.1"/>
</dbReference>
<feature type="coiled-coil region" evidence="1">
    <location>
        <begin position="62"/>
        <end position="103"/>
    </location>
</feature>
<keyword evidence="2" id="KW-1133">Transmembrane helix</keyword>
<keyword evidence="2" id="KW-0472">Membrane</keyword>
<evidence type="ECO:0000313" key="4">
    <source>
        <dbReference type="Proteomes" id="UP000321230"/>
    </source>
</evidence>
<gene>
    <name evidence="3" type="ORF">GWA01_20680</name>
</gene>
<protein>
    <submittedName>
        <fullName evidence="3">Uncharacterized protein</fullName>
    </submittedName>
</protein>
<dbReference type="AlphaFoldDB" id="A0A511B1K9"/>
<proteinExistence type="predicted"/>
<evidence type="ECO:0000256" key="1">
    <source>
        <dbReference type="SAM" id="Coils"/>
    </source>
</evidence>
<keyword evidence="2" id="KW-0812">Transmembrane</keyword>
<dbReference type="EMBL" id="BJUZ01000002">
    <property type="protein sequence ID" value="GEK94298.1"/>
    <property type="molecule type" value="Genomic_DNA"/>
</dbReference>
<accession>A0A511B1K9</accession>
<name>A0A511B1K9_9PROT</name>
<dbReference type="Proteomes" id="UP000321230">
    <property type="component" value="Unassembled WGS sequence"/>
</dbReference>
<keyword evidence="1" id="KW-0175">Coiled coil</keyword>
<keyword evidence="4" id="KW-1185">Reference proteome</keyword>
<comment type="caution">
    <text evidence="3">The sequence shown here is derived from an EMBL/GenBank/DDBJ whole genome shotgun (WGS) entry which is preliminary data.</text>
</comment>
<organism evidence="3 4">
    <name type="scientific">Gluconobacter wancherniae NBRC 103581</name>
    <dbReference type="NCBI Taxonomy" id="656744"/>
    <lineage>
        <taxon>Bacteria</taxon>
        <taxon>Pseudomonadati</taxon>
        <taxon>Pseudomonadota</taxon>
        <taxon>Alphaproteobacteria</taxon>
        <taxon>Acetobacterales</taxon>
        <taxon>Acetobacteraceae</taxon>
        <taxon>Gluconobacter</taxon>
    </lineage>
</organism>
<sequence length="159" mass="17681">MTEQLDPKDVRILSDILALVLDEQPGQAIAALETIRSRAKRHNMTGGALKNLFMSLAVDENHMGQAALLERLQRERDQLEKLVQKSEIRVRILQSQLSQSQQDSQYLLSEAALGRSQQSWRYAAIGVALFAGLLIGTAATSVVHTMTAPVRIDRASYLR</sequence>
<feature type="transmembrane region" description="Helical" evidence="2">
    <location>
        <begin position="122"/>
        <end position="143"/>
    </location>
</feature>